<feature type="compositionally biased region" description="Basic and acidic residues" evidence="1">
    <location>
        <begin position="102"/>
        <end position="113"/>
    </location>
</feature>
<feature type="compositionally biased region" description="Polar residues" evidence="1">
    <location>
        <begin position="501"/>
        <end position="512"/>
    </location>
</feature>
<organism evidence="4 5">
    <name type="scientific">Heracleum sosnowskyi</name>
    <dbReference type="NCBI Taxonomy" id="360622"/>
    <lineage>
        <taxon>Eukaryota</taxon>
        <taxon>Viridiplantae</taxon>
        <taxon>Streptophyta</taxon>
        <taxon>Embryophyta</taxon>
        <taxon>Tracheophyta</taxon>
        <taxon>Spermatophyta</taxon>
        <taxon>Magnoliopsida</taxon>
        <taxon>eudicotyledons</taxon>
        <taxon>Gunneridae</taxon>
        <taxon>Pentapetalae</taxon>
        <taxon>asterids</taxon>
        <taxon>campanulids</taxon>
        <taxon>Apiales</taxon>
        <taxon>Apiaceae</taxon>
        <taxon>Apioideae</taxon>
        <taxon>apioid superclade</taxon>
        <taxon>Tordylieae</taxon>
        <taxon>Tordyliinae</taxon>
        <taxon>Heracleum</taxon>
    </lineage>
</organism>
<evidence type="ECO:0000259" key="2">
    <source>
        <dbReference type="Pfam" id="PF04782"/>
    </source>
</evidence>
<evidence type="ECO:0000313" key="4">
    <source>
        <dbReference type="EMBL" id="KAK1352248.1"/>
    </source>
</evidence>
<dbReference type="EMBL" id="JAUIZM010000018">
    <property type="protein sequence ID" value="KAK1352248.1"/>
    <property type="molecule type" value="Genomic_DNA"/>
</dbReference>
<feature type="region of interest" description="Disordered" evidence="1">
    <location>
        <begin position="66"/>
        <end position="113"/>
    </location>
</feature>
<dbReference type="InterPro" id="IPR006867">
    <property type="entry name" value="DUF632"/>
</dbReference>
<reference evidence="4" key="2">
    <citation type="submission" date="2023-05" db="EMBL/GenBank/DDBJ databases">
        <authorList>
            <person name="Schelkunov M.I."/>
        </authorList>
    </citation>
    <scope>NUCLEOTIDE SEQUENCE</scope>
    <source>
        <strain evidence="4">Hsosn_3</strain>
        <tissue evidence="4">Leaf</tissue>
    </source>
</reference>
<keyword evidence="4" id="KW-0687">Ribonucleoprotein</keyword>
<comment type="caution">
    <text evidence="4">The sequence shown here is derived from an EMBL/GenBank/DDBJ whole genome shotgun (WGS) entry which is preliminary data.</text>
</comment>
<feature type="domain" description="DUF630" evidence="3">
    <location>
        <begin position="1"/>
        <end position="59"/>
    </location>
</feature>
<evidence type="ECO:0000256" key="1">
    <source>
        <dbReference type="SAM" id="MobiDB-lite"/>
    </source>
</evidence>
<feature type="region of interest" description="Disordered" evidence="1">
    <location>
        <begin position="382"/>
        <end position="521"/>
    </location>
</feature>
<protein>
    <submittedName>
        <fullName evidence="4">Ribonucleoprotein like</fullName>
    </submittedName>
</protein>
<dbReference type="PANTHER" id="PTHR21450">
    <property type="entry name" value="PROTEIN ALTERED PHOSPHATE STARVATION RESPONSE 1"/>
    <property type="match status" value="1"/>
</dbReference>
<name>A0AAD8LXP5_9APIA</name>
<sequence length="1015" mass="113152">MGCGGSKVDSLPLVIRCRERKKFIKAAVDQRYAFSTAHVLYLRALIDVGEALRKFVDEEFVGGESPFDSPVLTLPSDEGKRRKSRNVGGRTSRSVGGDDEDGGHLHLSDSEMDSYDGHIRFNDGHIYIDDDDDDEDGSGHIHIDDDDDGGGGGGHIHIDDDEDGSGHIHIDDDEDGGGGGGHIHSDDSPYIRAKRVTPARQRGFEQDGYGVNRDPRMEPDGYGGDRYPQWGPNGYEANPPPQSGWQPYGYGMDQPYGMNVVDEPYGTSVVDQPYGMNVENQPYGMNVENQPYGTGWGQYGGSSNTYAYYMKSSGPSVRTVIHEQGPYAHADSYMGYPDASTQAEQPPPPPPSPPSGSGWDYLLNVFEESFNPDIYARSAHGYGSIASSPDSDEVRVREGIPDLEEETETEISKEVHKQNNVNDNVKRTKPMPPKKGEGSRDVRSHDSEDSPRTGPSHSSDASRAIPLHNDRGKKSMPSYNDGGKMGMPSVQSEGTSRARPSHNSEAKSSTSAKGEEGIPDTVVTMSSEDDYVQKRGVSFEAEEVSLHDVESSKTSSLTTLSTHGSRDIQEVVSEIKSEFEIASSHGKEVALILEVGKLPLLPKSTALKVALSRILHRKAPSSASSVARPSARVDSKTIKLARSYYENSVKDTNVEYGNISSILEELYAWEKRLYKEVKVEERLRLIYEKLSKKLKALDDKGAESSKIDATRASIRRLLTKLNVCMRGIEAISSRIHKLRDEELQPRIAKLIHGLTRMWKLMLKCHRKQFQAIMDSKTRTLRSNTGFQKDSRLRATIELEMELRSWCSYFNDWITAQKSYIESLNGWLFRCLDHEPEVTSDGIVPFSPGRIGAPLIFVTCHDWHQAMGVMKEDGVANSMQHFASILRNLWERQDEEQRHRLKAEYLAKDYDKRMKGLRGEREKPGRNQEARSGKTVVASDSGISWRDDLKVDLDSMRKRLEEERIRHSDAMKLVHDAASSSLQGGLVPIFKALENFSSVALTAHEQVRLQFFEEGL</sequence>
<proteinExistence type="predicted"/>
<feature type="region of interest" description="Disordered" evidence="1">
    <location>
        <begin position="329"/>
        <end position="360"/>
    </location>
</feature>
<keyword evidence="5" id="KW-1185">Reference proteome</keyword>
<gene>
    <name evidence="4" type="ORF">POM88_053512</name>
</gene>
<evidence type="ECO:0000313" key="5">
    <source>
        <dbReference type="Proteomes" id="UP001237642"/>
    </source>
</evidence>
<dbReference type="Pfam" id="PF04782">
    <property type="entry name" value="DUF632"/>
    <property type="match status" value="1"/>
</dbReference>
<feature type="compositionally biased region" description="Basic and acidic residues" evidence="1">
    <location>
        <begin position="434"/>
        <end position="451"/>
    </location>
</feature>
<dbReference type="Proteomes" id="UP001237642">
    <property type="component" value="Unassembled WGS sequence"/>
</dbReference>
<feature type="compositionally biased region" description="Pro residues" evidence="1">
    <location>
        <begin position="345"/>
        <end position="354"/>
    </location>
</feature>
<evidence type="ECO:0000259" key="3">
    <source>
        <dbReference type="Pfam" id="PF04783"/>
    </source>
</evidence>
<dbReference type="AlphaFoldDB" id="A0AAD8LXP5"/>
<dbReference type="GO" id="GO:1990904">
    <property type="term" value="C:ribonucleoprotein complex"/>
    <property type="evidence" value="ECO:0007669"/>
    <property type="project" value="UniProtKB-KW"/>
</dbReference>
<accession>A0AAD8LXP5</accession>
<dbReference type="InterPro" id="IPR006868">
    <property type="entry name" value="DUF630"/>
</dbReference>
<reference evidence="4" key="1">
    <citation type="submission" date="2023-02" db="EMBL/GenBank/DDBJ databases">
        <title>Genome of toxic invasive species Heracleum sosnowskyi carries increased number of genes despite the absence of recent whole-genome duplications.</title>
        <authorList>
            <person name="Schelkunov M."/>
            <person name="Shtratnikova V."/>
            <person name="Makarenko M."/>
            <person name="Klepikova A."/>
            <person name="Omelchenko D."/>
            <person name="Novikova G."/>
            <person name="Obukhova E."/>
            <person name="Bogdanov V."/>
            <person name="Penin A."/>
            <person name="Logacheva M."/>
        </authorList>
    </citation>
    <scope>NUCLEOTIDE SEQUENCE</scope>
    <source>
        <strain evidence="4">Hsosn_3</strain>
        <tissue evidence="4">Leaf</tissue>
    </source>
</reference>
<feature type="region of interest" description="Disordered" evidence="1">
    <location>
        <begin position="126"/>
        <end position="189"/>
    </location>
</feature>
<dbReference type="PANTHER" id="PTHR21450:SF2">
    <property type="entry name" value="FAMILY PROTEIN, PUTATIVE (DUF630 AND DUF632)-RELATED"/>
    <property type="match status" value="1"/>
</dbReference>
<dbReference type="Pfam" id="PF04783">
    <property type="entry name" value="DUF630"/>
    <property type="match status" value="1"/>
</dbReference>
<feature type="domain" description="DUF632" evidence="2">
    <location>
        <begin position="569"/>
        <end position="885"/>
    </location>
</feature>